<dbReference type="PANTHER" id="PTHR43090">
    <property type="entry name" value="1-(5-PHOSPHORIBOSYL)-5-[(5-PHOSPHORIBOSYLAMINO)METHYLIDENEAMINO] IMIDAZOLE-4-CARBOXAMIDE ISOMERASE"/>
    <property type="match status" value="1"/>
</dbReference>
<protein>
    <recommendedName>
        <fullName evidence="9 11">1-(5-phosphoribosyl)-5-[(5-phosphoribosylamino)methylideneamino] imidazole-4-carboxamide isomerase</fullName>
        <ecNumber evidence="9 11">5.3.1.16</ecNumber>
    </recommendedName>
    <alternativeName>
        <fullName evidence="9">Phosphoribosylformimino-5-aminoimidazole carboxamide ribotide isomerase</fullName>
    </alternativeName>
</protein>
<dbReference type="Pfam" id="PF00977">
    <property type="entry name" value="His_biosynth"/>
    <property type="match status" value="1"/>
</dbReference>
<name>A0A2H9T1H9_9BACT</name>
<dbReference type="Gene3D" id="3.20.20.70">
    <property type="entry name" value="Aldolase class I"/>
    <property type="match status" value="1"/>
</dbReference>
<evidence type="ECO:0000256" key="1">
    <source>
        <dbReference type="ARBA" id="ARBA00000901"/>
    </source>
</evidence>
<dbReference type="EC" id="5.3.1.16" evidence="9 11"/>
<keyword evidence="7 9" id="KW-0368">Histidine biosynthesis</keyword>
<dbReference type="NCBIfam" id="TIGR00007">
    <property type="entry name" value="1-(5-phosphoribosyl)-5-[(5-phosphoribosylamino)methylideneamino]imidazole-4-carboxamide isomerase"/>
    <property type="match status" value="1"/>
</dbReference>
<dbReference type="InterPro" id="IPR023016">
    <property type="entry name" value="HisA/PriA"/>
</dbReference>
<proteinExistence type="inferred from homology"/>
<dbReference type="InterPro" id="IPR006062">
    <property type="entry name" value="His_biosynth"/>
</dbReference>
<dbReference type="FunFam" id="3.20.20.70:FF:000009">
    <property type="entry name" value="1-(5-phosphoribosyl)-5-[(5-phosphoribosylamino)methylideneamino] imidazole-4-carboxamide isomerase"/>
    <property type="match status" value="1"/>
</dbReference>
<feature type="active site" description="Proton donor" evidence="9">
    <location>
        <position position="130"/>
    </location>
</feature>
<evidence type="ECO:0000256" key="3">
    <source>
        <dbReference type="ARBA" id="ARBA00005133"/>
    </source>
</evidence>
<dbReference type="GO" id="GO:0005737">
    <property type="term" value="C:cytoplasm"/>
    <property type="evidence" value="ECO:0007669"/>
    <property type="project" value="UniProtKB-SubCell"/>
</dbReference>
<dbReference type="InterPro" id="IPR013785">
    <property type="entry name" value="Aldolase_TIM"/>
</dbReference>
<keyword evidence="8 9" id="KW-0413">Isomerase</keyword>
<dbReference type="InterPro" id="IPR044524">
    <property type="entry name" value="Isoase_HisA-like"/>
</dbReference>
<dbReference type="SUPFAM" id="SSF51366">
    <property type="entry name" value="Ribulose-phoshate binding barrel"/>
    <property type="match status" value="1"/>
</dbReference>
<evidence type="ECO:0000313" key="12">
    <source>
        <dbReference type="EMBL" id="PJE69621.1"/>
    </source>
</evidence>
<feature type="active site" description="Proton acceptor" evidence="9">
    <location>
        <position position="8"/>
    </location>
</feature>
<organism evidence="12 13">
    <name type="scientific">Candidatus Staskawiczbacteria bacterium CG10_big_fil_rev_8_21_14_0_10_38_10</name>
    <dbReference type="NCBI Taxonomy" id="1974891"/>
    <lineage>
        <taxon>Bacteria</taxon>
        <taxon>Candidatus Staskawicziibacteriota</taxon>
    </lineage>
</organism>
<comment type="catalytic activity">
    <reaction evidence="1 9 11">
        <text>1-(5-phospho-beta-D-ribosyl)-5-[(5-phospho-beta-D-ribosylamino)methylideneamino]imidazole-4-carboxamide = 5-[(5-phospho-1-deoxy-D-ribulos-1-ylimino)methylamino]-1-(5-phospho-beta-D-ribosyl)imidazole-4-carboxamide</text>
        <dbReference type="Rhea" id="RHEA:15469"/>
        <dbReference type="ChEBI" id="CHEBI:58435"/>
        <dbReference type="ChEBI" id="CHEBI:58525"/>
        <dbReference type="EC" id="5.3.1.16"/>
    </reaction>
</comment>
<evidence type="ECO:0000256" key="6">
    <source>
        <dbReference type="ARBA" id="ARBA00022605"/>
    </source>
</evidence>
<evidence type="ECO:0000256" key="8">
    <source>
        <dbReference type="ARBA" id="ARBA00023235"/>
    </source>
</evidence>
<comment type="similarity">
    <text evidence="4 9 10">Belongs to the HisA/HisF family.</text>
</comment>
<dbReference type="PANTHER" id="PTHR43090:SF2">
    <property type="entry name" value="1-(5-PHOSPHORIBOSYL)-5-[(5-PHOSPHORIBOSYLAMINO)METHYLIDENEAMINO] IMIDAZOLE-4-CARBOXAMIDE ISOMERASE"/>
    <property type="match status" value="1"/>
</dbReference>
<dbReference type="UniPathway" id="UPA00031">
    <property type="reaction ID" value="UER00009"/>
</dbReference>
<dbReference type="GO" id="GO:0000105">
    <property type="term" value="P:L-histidine biosynthetic process"/>
    <property type="evidence" value="ECO:0007669"/>
    <property type="project" value="UniProtKB-UniRule"/>
</dbReference>
<dbReference type="InterPro" id="IPR006063">
    <property type="entry name" value="HisA_bact_arch"/>
</dbReference>
<evidence type="ECO:0000256" key="2">
    <source>
        <dbReference type="ARBA" id="ARBA00004496"/>
    </source>
</evidence>
<evidence type="ECO:0000256" key="5">
    <source>
        <dbReference type="ARBA" id="ARBA00022490"/>
    </source>
</evidence>
<dbReference type="InterPro" id="IPR011060">
    <property type="entry name" value="RibuloseP-bd_barrel"/>
</dbReference>
<gene>
    <name evidence="9 12" type="primary">hisA</name>
    <name evidence="12" type="ORF">COU98_01025</name>
</gene>
<dbReference type="EMBL" id="PFEN01000017">
    <property type="protein sequence ID" value="PJE69621.1"/>
    <property type="molecule type" value="Genomic_DNA"/>
</dbReference>
<comment type="subcellular location">
    <subcellularLocation>
        <location evidence="2 9 11">Cytoplasm</location>
    </subcellularLocation>
</comment>
<sequence length="238" mass="26862">MKIIPAIDIISGKCVRLTKGNYRLKKVYSSNPLKTALLFQKAGFKRLHLIDLEGAREGKIKNWGTIKKITENTNLLIEFGGGIREEKDIKRLFDLGIDRIIIGSIALKEPQKFENIFKKFEKEKIIVAVDTKRNKVCYKGWQAKTTKDISSFLRDLIKLRVKTIICTDIKRDGTLRGPNLSLYKKIISNFPAFKLIASGGIRNINDLKKLSKIGVAGAIVGKAIYEKKISLDNLKTSL</sequence>
<reference evidence="13" key="1">
    <citation type="submission" date="2017-09" db="EMBL/GenBank/DDBJ databases">
        <title>Depth-based differentiation of microbial function through sediment-hosted aquifers and enrichment of novel symbionts in the deep terrestrial subsurface.</title>
        <authorList>
            <person name="Probst A.J."/>
            <person name="Ladd B."/>
            <person name="Jarett J.K."/>
            <person name="Geller-Mcgrath D.E."/>
            <person name="Sieber C.M.K."/>
            <person name="Emerson J.B."/>
            <person name="Anantharaman K."/>
            <person name="Thomas B.C."/>
            <person name="Malmstrom R."/>
            <person name="Stieglmeier M."/>
            <person name="Klingl A."/>
            <person name="Woyke T."/>
            <person name="Ryan C.M."/>
            <person name="Banfield J.F."/>
        </authorList>
    </citation>
    <scope>NUCLEOTIDE SEQUENCE [LARGE SCALE GENOMIC DNA]</scope>
</reference>
<evidence type="ECO:0000256" key="7">
    <source>
        <dbReference type="ARBA" id="ARBA00023102"/>
    </source>
</evidence>
<comment type="pathway">
    <text evidence="3 9 11">Amino-acid biosynthesis; L-histidine biosynthesis; L-histidine from 5-phospho-alpha-D-ribose 1-diphosphate: step 4/9.</text>
</comment>
<keyword evidence="5 9" id="KW-0963">Cytoplasm</keyword>
<evidence type="ECO:0000256" key="4">
    <source>
        <dbReference type="ARBA" id="ARBA00009667"/>
    </source>
</evidence>
<evidence type="ECO:0000256" key="10">
    <source>
        <dbReference type="RuleBase" id="RU003657"/>
    </source>
</evidence>
<keyword evidence="6 9" id="KW-0028">Amino-acid biosynthesis</keyword>
<evidence type="ECO:0000313" key="13">
    <source>
        <dbReference type="Proteomes" id="UP000236946"/>
    </source>
</evidence>
<accession>A0A2H9T1H9</accession>
<dbReference type="GO" id="GO:0003949">
    <property type="term" value="F:1-(5-phosphoribosyl)-5-[(5-phosphoribosylamino)methylideneamino]imidazole-4-carboxamide isomerase activity"/>
    <property type="evidence" value="ECO:0007669"/>
    <property type="project" value="UniProtKB-UniRule"/>
</dbReference>
<dbReference type="CDD" id="cd04732">
    <property type="entry name" value="HisA"/>
    <property type="match status" value="1"/>
</dbReference>
<dbReference type="Proteomes" id="UP000236946">
    <property type="component" value="Unassembled WGS sequence"/>
</dbReference>
<dbReference type="HAMAP" id="MF_01014">
    <property type="entry name" value="HisA"/>
    <property type="match status" value="1"/>
</dbReference>
<evidence type="ECO:0000256" key="11">
    <source>
        <dbReference type="RuleBase" id="RU003658"/>
    </source>
</evidence>
<dbReference type="GO" id="GO:0000162">
    <property type="term" value="P:L-tryptophan biosynthetic process"/>
    <property type="evidence" value="ECO:0007669"/>
    <property type="project" value="TreeGrafter"/>
</dbReference>
<dbReference type="AlphaFoldDB" id="A0A2H9T1H9"/>
<comment type="caution">
    <text evidence="12">The sequence shown here is derived from an EMBL/GenBank/DDBJ whole genome shotgun (WGS) entry which is preliminary data.</text>
</comment>
<evidence type="ECO:0000256" key="9">
    <source>
        <dbReference type="HAMAP-Rule" id="MF_01014"/>
    </source>
</evidence>